<dbReference type="EMBL" id="MU394285">
    <property type="protein sequence ID" value="KAI6091791.1"/>
    <property type="molecule type" value="Genomic_DNA"/>
</dbReference>
<dbReference type="Proteomes" id="UP001497680">
    <property type="component" value="Unassembled WGS sequence"/>
</dbReference>
<name>A0ACC0DHA3_9PEZI</name>
<reference evidence="1 2" key="1">
    <citation type="journal article" date="2022" name="New Phytol.">
        <title>Ecological generalism drives hyperdiversity of secondary metabolite gene clusters in xylarialean endophytes.</title>
        <authorList>
            <person name="Franco M.E.E."/>
            <person name="Wisecaver J.H."/>
            <person name="Arnold A.E."/>
            <person name="Ju Y.M."/>
            <person name="Slot J.C."/>
            <person name="Ahrendt S."/>
            <person name="Moore L.P."/>
            <person name="Eastman K.E."/>
            <person name="Scott K."/>
            <person name="Konkel Z."/>
            <person name="Mondo S.J."/>
            <person name="Kuo A."/>
            <person name="Hayes R.D."/>
            <person name="Haridas S."/>
            <person name="Andreopoulos B."/>
            <person name="Riley R."/>
            <person name="LaButti K."/>
            <person name="Pangilinan J."/>
            <person name="Lipzen A."/>
            <person name="Amirebrahimi M."/>
            <person name="Yan J."/>
            <person name="Adam C."/>
            <person name="Keymanesh K."/>
            <person name="Ng V."/>
            <person name="Louie K."/>
            <person name="Northen T."/>
            <person name="Drula E."/>
            <person name="Henrissat B."/>
            <person name="Hsieh H.M."/>
            <person name="Youens-Clark K."/>
            <person name="Lutzoni F."/>
            <person name="Miadlikowska J."/>
            <person name="Eastwood D.C."/>
            <person name="Hamelin R.C."/>
            <person name="Grigoriev I.V."/>
            <person name="U'Ren J.M."/>
        </authorList>
    </citation>
    <scope>NUCLEOTIDE SEQUENCE [LARGE SCALE GENOMIC DNA]</scope>
    <source>
        <strain evidence="1 2">ER1909</strain>
    </source>
</reference>
<accession>A0ACC0DHA3</accession>
<protein>
    <submittedName>
        <fullName evidence="1">Heterokaryon incompatibility protein-domain-containing protein</fullName>
    </submittedName>
</protein>
<evidence type="ECO:0000313" key="2">
    <source>
        <dbReference type="Proteomes" id="UP001497680"/>
    </source>
</evidence>
<gene>
    <name evidence="1" type="ORF">F4821DRAFT_225604</name>
</gene>
<evidence type="ECO:0000313" key="1">
    <source>
        <dbReference type="EMBL" id="KAI6091791.1"/>
    </source>
</evidence>
<organism evidence="1 2">
    <name type="scientific">Hypoxylon rubiginosum</name>
    <dbReference type="NCBI Taxonomy" id="110542"/>
    <lineage>
        <taxon>Eukaryota</taxon>
        <taxon>Fungi</taxon>
        <taxon>Dikarya</taxon>
        <taxon>Ascomycota</taxon>
        <taxon>Pezizomycotina</taxon>
        <taxon>Sordariomycetes</taxon>
        <taxon>Xylariomycetidae</taxon>
        <taxon>Xylariales</taxon>
        <taxon>Hypoxylaceae</taxon>
        <taxon>Hypoxylon</taxon>
    </lineage>
</organism>
<proteinExistence type="predicted"/>
<sequence>MQSATVSSADSVPVCPEVPLADPGRREQRNAVRHAVRQPTLREHTPSQQHAYPHAIPMHGGPPLWFNNAPPNSIHFSNSVRPRFASDRQEYGHYPIYRNSDPGLPRPPSRPYIEGRHSCPSPQPQFDIVGDSMRAQLTPEPHKQRRRHVAPESPPRAHQTPPKERSRRKSTRNRVLSPDFLEEQEIERSSISSPIYPRAGITLPSRISNTSIPTSVGDSPFQYRPIHGTEFRLVRLLPANMSTIKCEILHASLETEAQKYIAISYAWGDIDPDTKIRVDGAPFFITPALHGALKRLRKQDESVMIWADALCIDQRNKTELSQQVAMMATIYSQADSVAVWLGRESDDSELAMKLIREISKSDEADVDSDDEEDGPVEKIIAADEWKPHFSALVSLFERDFWRRLWVVQEILNAQSVTVYCGDSAISWDILRGVSDIFERFADDLRYHFPRGMTKGSQHDNSYTHILCSRGPASLTALQSFKSAEDADPGMLLDVIRICRTKMASEPRDKIFGVLGVLPDDVRYHFLPDYNASLREVYTNVVDFLLHTTRRVDVICEAIYYPIYTNTVRLPTWVPDWSHIPSTAALGLSYGFTAASNVDAQFDFLDPPQRTRLRLSAIYLDTVRIRGIAVGTFCTLDDYLMAFLHWQAKPFGNHIAKDGEAKAEKDEAFCRSIGLGQSWGERPEKSTEICYSLFVFLIQERFPHIRMEDRLQKYAERMGERLQKRPEQTRESTLKDMRLAILHRYASCMEGRCFFITQDGLMGMGSGLMKDGDVICVPLGCRTPVILRPQGKDDEYRFVGDAYVDEYMDGKAIKEWQSGKRELVKYVLL</sequence>
<keyword evidence="2" id="KW-1185">Reference proteome</keyword>
<comment type="caution">
    <text evidence="1">The sequence shown here is derived from an EMBL/GenBank/DDBJ whole genome shotgun (WGS) entry which is preliminary data.</text>
</comment>